<proteinExistence type="predicted"/>
<keyword evidence="4" id="KW-1185">Reference proteome</keyword>
<feature type="domain" description="2Fe-2S ferredoxin-type" evidence="2">
    <location>
        <begin position="14"/>
        <end position="96"/>
    </location>
</feature>
<dbReference type="Gene3D" id="3.10.20.440">
    <property type="entry name" value="2Fe-2S iron-sulphur cluster binding domain, sarcosine oxidase, alpha subunit, N-terminal domain"/>
    <property type="match status" value="1"/>
</dbReference>
<dbReference type="SUPFAM" id="SSF54292">
    <property type="entry name" value="2Fe-2S ferredoxin-like"/>
    <property type="match status" value="1"/>
</dbReference>
<dbReference type="STRING" id="416873.SAMN04487951_10163"/>
<dbReference type="EMBL" id="FNII01000001">
    <property type="protein sequence ID" value="SDM89709.1"/>
    <property type="molecule type" value="Genomic_DNA"/>
</dbReference>
<evidence type="ECO:0000256" key="1">
    <source>
        <dbReference type="ARBA" id="ARBA00023002"/>
    </source>
</evidence>
<dbReference type="Pfam" id="PF13510">
    <property type="entry name" value="Fer2_4"/>
    <property type="match status" value="1"/>
</dbReference>
<dbReference type="OrthoDB" id="573392at2"/>
<accession>A0A1G9WZ24</accession>
<sequence>MFKRLSPPEATNEAVVTFHFDEQTVTARLGDTVAAALLTSGISICRSTPVSNAPRAPYCMMGVCFECLVEVDGNPNVQACQVEVRDGMHVHTQQGARRLTS</sequence>
<dbReference type="AlphaFoldDB" id="A0A1G9WZ24"/>
<evidence type="ECO:0000259" key="2">
    <source>
        <dbReference type="PROSITE" id="PS51085"/>
    </source>
</evidence>
<evidence type="ECO:0000313" key="3">
    <source>
        <dbReference type="EMBL" id="SDM89709.1"/>
    </source>
</evidence>
<dbReference type="InterPro" id="IPR001041">
    <property type="entry name" value="2Fe-2S_ferredoxin-type"/>
</dbReference>
<gene>
    <name evidence="3" type="ORF">SAMN04487951_10163</name>
</gene>
<reference evidence="4" key="1">
    <citation type="submission" date="2016-10" db="EMBL/GenBank/DDBJ databases">
        <authorList>
            <person name="Varghese N."/>
            <person name="Submissions S."/>
        </authorList>
    </citation>
    <scope>NUCLEOTIDE SEQUENCE [LARGE SCALE GENOMIC DNA]</scope>
    <source>
        <strain evidence="4">CGMCC 1.6494</strain>
    </source>
</reference>
<dbReference type="InterPro" id="IPR036010">
    <property type="entry name" value="2Fe-2S_ferredoxin-like_sf"/>
</dbReference>
<dbReference type="GO" id="GO:0016491">
    <property type="term" value="F:oxidoreductase activity"/>
    <property type="evidence" value="ECO:0007669"/>
    <property type="project" value="UniProtKB-KW"/>
</dbReference>
<evidence type="ECO:0000313" key="4">
    <source>
        <dbReference type="Proteomes" id="UP000199677"/>
    </source>
</evidence>
<dbReference type="Proteomes" id="UP000199677">
    <property type="component" value="Unassembled WGS sequence"/>
</dbReference>
<name>A0A1G9WZ24_9GAMM</name>
<dbReference type="PROSITE" id="PS51085">
    <property type="entry name" value="2FE2S_FER_2"/>
    <property type="match status" value="1"/>
</dbReference>
<keyword evidence="1" id="KW-0560">Oxidoreductase</keyword>
<protein>
    <submittedName>
        <fullName evidence="3">2Fe-2S iron-sulfur cluster binding domain-containing protein</fullName>
    </submittedName>
</protein>
<dbReference type="GO" id="GO:0051536">
    <property type="term" value="F:iron-sulfur cluster binding"/>
    <property type="evidence" value="ECO:0007669"/>
    <property type="project" value="InterPro"/>
</dbReference>
<organism evidence="3 4">
    <name type="scientific">Vreelandella arcis</name>
    <dbReference type="NCBI Taxonomy" id="416873"/>
    <lineage>
        <taxon>Bacteria</taxon>
        <taxon>Pseudomonadati</taxon>
        <taxon>Pseudomonadota</taxon>
        <taxon>Gammaproteobacteria</taxon>
        <taxon>Oceanospirillales</taxon>
        <taxon>Halomonadaceae</taxon>
        <taxon>Vreelandella</taxon>
    </lineage>
</organism>
<dbReference type="RefSeq" id="WP_089701338.1">
    <property type="nucleotide sequence ID" value="NZ_FNII01000001.1"/>
</dbReference>
<dbReference type="InterPro" id="IPR042204">
    <property type="entry name" value="2Fe-2S-bd_N"/>
</dbReference>